<dbReference type="Proteomes" id="UP001341820">
    <property type="component" value="Unassembled WGS sequence"/>
</dbReference>
<feature type="signal peptide" evidence="3">
    <location>
        <begin position="1"/>
        <end position="23"/>
    </location>
</feature>
<sequence length="307" mass="34078">MQIRPLLVLFLSLLTLIGCSTSAEESSSSSPVTQNEIEPPVHLDQEQTIAEEFAINADKIEEAYHELNKQSELFPSKLRIPALDVEAPITEVGLLENGQMGVPDNGTDVGWYEPGTKPGGRGNAVLAGHVDDKNGPAVFFYLGDLEENQSIFVTDDNGEELEFTVDRIEKYPYNDAPLTEIFGSTNHKQLNLITCTGTFDRQSGNHDERLVVYTSLVEETDSENPPDEPTELTVQGNLLSWYAVRDDYIAGYRVYEVSENGKETLVASVSQQERKSFLIEKGNARYTVKTVDYFGNESKQAQEKGDA</sequence>
<evidence type="ECO:0000256" key="2">
    <source>
        <dbReference type="SAM" id="MobiDB-lite"/>
    </source>
</evidence>
<dbReference type="InterPro" id="IPR013783">
    <property type="entry name" value="Ig-like_fold"/>
</dbReference>
<accession>A0ABU6NKA8</accession>
<comment type="caution">
    <text evidence="4">The sequence shown here is derived from an EMBL/GenBank/DDBJ whole genome shotgun (WGS) entry which is preliminary data.</text>
</comment>
<dbReference type="Gene3D" id="2.60.40.10">
    <property type="entry name" value="Immunoglobulins"/>
    <property type="match status" value="1"/>
</dbReference>
<gene>
    <name evidence="4" type="ORF">P5F74_09795</name>
</gene>
<protein>
    <submittedName>
        <fullName evidence="4">Class F sortase</fullName>
    </submittedName>
</protein>
<evidence type="ECO:0000313" key="4">
    <source>
        <dbReference type="EMBL" id="MED4128422.1"/>
    </source>
</evidence>
<keyword evidence="3" id="KW-0732">Signal</keyword>
<dbReference type="Gene3D" id="2.40.260.10">
    <property type="entry name" value="Sortase"/>
    <property type="match status" value="1"/>
</dbReference>
<dbReference type="Pfam" id="PF04203">
    <property type="entry name" value="Sortase"/>
    <property type="match status" value="1"/>
</dbReference>
<feature type="chain" id="PRO_5045726416" evidence="3">
    <location>
        <begin position="24"/>
        <end position="307"/>
    </location>
</feature>
<dbReference type="RefSeq" id="WP_144558563.1">
    <property type="nucleotide sequence ID" value="NZ_CP042163.1"/>
</dbReference>
<keyword evidence="1" id="KW-0378">Hydrolase</keyword>
<organism evidence="4 5">
    <name type="scientific">Shouchella miscanthi</name>
    <dbReference type="NCBI Taxonomy" id="2598861"/>
    <lineage>
        <taxon>Bacteria</taxon>
        <taxon>Bacillati</taxon>
        <taxon>Bacillota</taxon>
        <taxon>Bacilli</taxon>
        <taxon>Bacillales</taxon>
        <taxon>Bacillaceae</taxon>
        <taxon>Shouchella</taxon>
    </lineage>
</organism>
<name>A0ABU6NKA8_9BACI</name>
<evidence type="ECO:0000256" key="3">
    <source>
        <dbReference type="SAM" id="SignalP"/>
    </source>
</evidence>
<evidence type="ECO:0000256" key="1">
    <source>
        <dbReference type="ARBA" id="ARBA00022801"/>
    </source>
</evidence>
<dbReference type="InterPro" id="IPR042001">
    <property type="entry name" value="Sortase_F"/>
</dbReference>
<dbReference type="CDD" id="cd05829">
    <property type="entry name" value="Sortase_F"/>
    <property type="match status" value="1"/>
</dbReference>
<reference evidence="4 5" key="1">
    <citation type="submission" date="2023-03" db="EMBL/GenBank/DDBJ databases">
        <title>Bacillus Genome Sequencing.</title>
        <authorList>
            <person name="Dunlap C."/>
        </authorList>
    </citation>
    <scope>NUCLEOTIDE SEQUENCE [LARGE SCALE GENOMIC DNA]</scope>
    <source>
        <strain evidence="4 5">B-4107</strain>
    </source>
</reference>
<dbReference type="EMBL" id="JAROAS010000017">
    <property type="protein sequence ID" value="MED4128422.1"/>
    <property type="molecule type" value="Genomic_DNA"/>
</dbReference>
<dbReference type="InterPro" id="IPR023365">
    <property type="entry name" value="Sortase_dom-sf"/>
</dbReference>
<dbReference type="SUPFAM" id="SSF63817">
    <property type="entry name" value="Sortase"/>
    <property type="match status" value="1"/>
</dbReference>
<proteinExistence type="predicted"/>
<evidence type="ECO:0000313" key="5">
    <source>
        <dbReference type="Proteomes" id="UP001341820"/>
    </source>
</evidence>
<feature type="region of interest" description="Disordered" evidence="2">
    <location>
        <begin position="23"/>
        <end position="43"/>
    </location>
</feature>
<keyword evidence="5" id="KW-1185">Reference proteome</keyword>
<dbReference type="PROSITE" id="PS51257">
    <property type="entry name" value="PROKAR_LIPOPROTEIN"/>
    <property type="match status" value="1"/>
</dbReference>
<dbReference type="InterPro" id="IPR005754">
    <property type="entry name" value="Sortase"/>
</dbReference>